<evidence type="ECO:0000313" key="3">
    <source>
        <dbReference type="Proteomes" id="UP001328107"/>
    </source>
</evidence>
<proteinExistence type="predicted"/>
<gene>
    <name evidence="2" type="ORF">PMAYCL1PPCAC_14815</name>
</gene>
<comment type="caution">
    <text evidence="2">The sequence shown here is derived from an EMBL/GenBank/DDBJ whole genome shotgun (WGS) entry which is preliminary data.</text>
</comment>
<organism evidence="2 3">
    <name type="scientific">Pristionchus mayeri</name>
    <dbReference type="NCBI Taxonomy" id="1317129"/>
    <lineage>
        <taxon>Eukaryota</taxon>
        <taxon>Metazoa</taxon>
        <taxon>Ecdysozoa</taxon>
        <taxon>Nematoda</taxon>
        <taxon>Chromadorea</taxon>
        <taxon>Rhabditida</taxon>
        <taxon>Rhabditina</taxon>
        <taxon>Diplogasteromorpha</taxon>
        <taxon>Diplogasteroidea</taxon>
        <taxon>Neodiplogasteridae</taxon>
        <taxon>Pristionchus</taxon>
    </lineage>
</organism>
<name>A0AAN5CHT2_9BILA</name>
<dbReference type="Proteomes" id="UP001328107">
    <property type="component" value="Unassembled WGS sequence"/>
</dbReference>
<evidence type="ECO:0000313" key="2">
    <source>
        <dbReference type="EMBL" id="GMR44620.1"/>
    </source>
</evidence>
<evidence type="ECO:0000256" key="1">
    <source>
        <dbReference type="SAM" id="SignalP"/>
    </source>
</evidence>
<feature type="signal peptide" evidence="1">
    <location>
        <begin position="1"/>
        <end position="21"/>
    </location>
</feature>
<dbReference type="EMBL" id="BTRK01000004">
    <property type="protein sequence ID" value="GMR44620.1"/>
    <property type="molecule type" value="Genomic_DNA"/>
</dbReference>
<feature type="chain" id="PRO_5042922636" description="Secreted protein" evidence="1">
    <location>
        <begin position="22"/>
        <end position="104"/>
    </location>
</feature>
<reference evidence="3" key="1">
    <citation type="submission" date="2022-10" db="EMBL/GenBank/DDBJ databases">
        <title>Genome assembly of Pristionchus species.</title>
        <authorList>
            <person name="Yoshida K."/>
            <person name="Sommer R.J."/>
        </authorList>
    </citation>
    <scope>NUCLEOTIDE SEQUENCE [LARGE SCALE GENOMIC DNA]</scope>
    <source>
        <strain evidence="3">RS5460</strain>
    </source>
</reference>
<feature type="non-terminal residue" evidence="2">
    <location>
        <position position="1"/>
    </location>
</feature>
<keyword evidence="1" id="KW-0732">Signal</keyword>
<accession>A0AAN5CHT2</accession>
<evidence type="ECO:0008006" key="4">
    <source>
        <dbReference type="Google" id="ProtNLM"/>
    </source>
</evidence>
<dbReference type="AlphaFoldDB" id="A0AAN5CHT2"/>
<protein>
    <recommendedName>
        <fullName evidence="4">Secreted protein</fullName>
    </recommendedName>
</protein>
<sequence length="104" mass="11189">RIMRMGFLLFGAAALMCTVHSAKVTEDILSCASQIDGRVGGESNAKVKSAIASMLGNMRSGDFAAVQKVVRESDESDRKSVINKYMVDSCGHLKMCMVCPLELA</sequence>
<keyword evidence="3" id="KW-1185">Reference proteome</keyword>